<dbReference type="Proteomes" id="UP000253529">
    <property type="component" value="Unassembled WGS sequence"/>
</dbReference>
<accession>A0A366F954</accession>
<organism evidence="1 2">
    <name type="scientific">Roseiarcus fermentans</name>
    <dbReference type="NCBI Taxonomy" id="1473586"/>
    <lineage>
        <taxon>Bacteria</taxon>
        <taxon>Pseudomonadati</taxon>
        <taxon>Pseudomonadota</taxon>
        <taxon>Alphaproteobacteria</taxon>
        <taxon>Hyphomicrobiales</taxon>
        <taxon>Roseiarcaceae</taxon>
        <taxon>Roseiarcus</taxon>
    </lineage>
</organism>
<sequence length="240" mass="25699">MPGESRRTASGLGRSAPNLATFTSHAVEFLRAQTCVRRPAAALLAGLALAAALGLAPAQAKETVVFLRHGEKPALGLGQIDCRGLNRALKLPATLAALFPAPEYGKPAAIFAPNPSVQENDHGVMYDYIRPLVTIAPTAIALGMPVDTQHGHDDIAGLTKALEKDAYRDALVLVAWEHRMAEEAARQLVRDFGGDPDVVPKWDRSDFDSVYIVTIDRDQKSAAFEKKAQGLDGQPDACPQ</sequence>
<evidence type="ECO:0000313" key="1">
    <source>
        <dbReference type="EMBL" id="RBP11184.1"/>
    </source>
</evidence>
<keyword evidence="2" id="KW-1185">Reference proteome</keyword>
<proteinExistence type="predicted"/>
<protein>
    <recommendedName>
        <fullName evidence="3">Histidine phosphatase family protein</fullName>
    </recommendedName>
</protein>
<evidence type="ECO:0008006" key="3">
    <source>
        <dbReference type="Google" id="ProtNLM"/>
    </source>
</evidence>
<name>A0A366F954_9HYPH</name>
<evidence type="ECO:0000313" key="2">
    <source>
        <dbReference type="Proteomes" id="UP000253529"/>
    </source>
</evidence>
<gene>
    <name evidence="1" type="ORF">DFR50_11770</name>
</gene>
<dbReference type="AlphaFoldDB" id="A0A366F954"/>
<dbReference type="EMBL" id="QNRK01000017">
    <property type="protein sequence ID" value="RBP11184.1"/>
    <property type="molecule type" value="Genomic_DNA"/>
</dbReference>
<reference evidence="1 2" key="1">
    <citation type="submission" date="2018-06" db="EMBL/GenBank/DDBJ databases">
        <title>Genomic Encyclopedia of Type Strains, Phase IV (KMG-IV): sequencing the most valuable type-strain genomes for metagenomic binning, comparative biology and taxonomic classification.</title>
        <authorList>
            <person name="Goeker M."/>
        </authorList>
    </citation>
    <scope>NUCLEOTIDE SEQUENCE [LARGE SCALE GENOMIC DNA]</scope>
    <source>
        <strain evidence="1 2">DSM 24875</strain>
    </source>
</reference>
<comment type="caution">
    <text evidence="1">The sequence shown here is derived from an EMBL/GenBank/DDBJ whole genome shotgun (WGS) entry which is preliminary data.</text>
</comment>